<organism evidence="1 2">
    <name type="scientific">Acaulospora colombiana</name>
    <dbReference type="NCBI Taxonomy" id="27376"/>
    <lineage>
        <taxon>Eukaryota</taxon>
        <taxon>Fungi</taxon>
        <taxon>Fungi incertae sedis</taxon>
        <taxon>Mucoromycota</taxon>
        <taxon>Glomeromycotina</taxon>
        <taxon>Glomeromycetes</taxon>
        <taxon>Diversisporales</taxon>
        <taxon>Acaulosporaceae</taxon>
        <taxon>Acaulospora</taxon>
    </lineage>
</organism>
<accession>A0ACA9NPT7</accession>
<evidence type="ECO:0000313" key="1">
    <source>
        <dbReference type="EMBL" id="CAG8668727.1"/>
    </source>
</evidence>
<feature type="non-terminal residue" evidence="1">
    <location>
        <position position="230"/>
    </location>
</feature>
<proteinExistence type="predicted"/>
<sequence>MKEDFNSSSESRLNLETHPNYAKYSRELQDGWIFGRKVDNSDMQFSEFRDNFPLLALALGLYLVLSHLFRILYSSKLPTKLATQPLRRAYFFLAFSTIFLYVLFGNSIIFIFIILSLNYAISRIFRGSRANPIITWIFNLFVLFLNEAFKGYHFKSIDERLAFLLRYPCEITLKEVLLYGVRLLLAILTMEFMLHYVYAVAISNTKAWENDTPFELGVIGIFNLLYVWLK</sequence>
<name>A0ACA9NPT7_9GLOM</name>
<reference evidence="1" key="1">
    <citation type="submission" date="2021-06" db="EMBL/GenBank/DDBJ databases">
        <authorList>
            <person name="Kallberg Y."/>
            <person name="Tangrot J."/>
            <person name="Rosling A."/>
        </authorList>
    </citation>
    <scope>NUCLEOTIDE SEQUENCE</scope>
    <source>
        <strain evidence="1">CL356</strain>
    </source>
</reference>
<keyword evidence="2" id="KW-1185">Reference proteome</keyword>
<dbReference type="EMBL" id="CAJVPT010024095">
    <property type="protein sequence ID" value="CAG8668727.1"/>
    <property type="molecule type" value="Genomic_DNA"/>
</dbReference>
<protein>
    <submittedName>
        <fullName evidence="1">11119_t:CDS:1</fullName>
    </submittedName>
</protein>
<gene>
    <name evidence="1" type="ORF">ACOLOM_LOCUS8868</name>
</gene>
<dbReference type="Proteomes" id="UP000789525">
    <property type="component" value="Unassembled WGS sequence"/>
</dbReference>
<comment type="caution">
    <text evidence="1">The sequence shown here is derived from an EMBL/GenBank/DDBJ whole genome shotgun (WGS) entry which is preliminary data.</text>
</comment>
<evidence type="ECO:0000313" key="2">
    <source>
        <dbReference type="Proteomes" id="UP000789525"/>
    </source>
</evidence>